<sequence length="819" mass="91813">MPASSSTNKATRTSFFAKRSAASKADSAKVFASHALKADATNLRKPKIAESTANQRDRALLIWGDYMGEDHPGVDADQVWVDLCRGDATAMQYCKSFLHQYVLTSVRQRVVLDDREEVVERTIKSSRSLNTFWKSLIAAADAEVLLPMREDPNNHWMTLKRPTNMPGSLDEGPVSQISHWIYEEGAETMGLSTVPDYTKVEFTVTDIGLILKTLWLCADLVCFRSPIQRVIFHALVLLFSFGYRQGMIIGMKYREVVVALIRDDKGRPRLATTFTINRNKLRANALEHTKGEKFQFTTTLLPYPLLCLTHLVCVVGVHFNAFKAGYTSIDDIFQRPNLEHVNYVHLEWRDDFLDQEIFPMSYSSFTRTLHHVLLVAGFRTLARVYAFRLGALIEYDWSLTQAVRNFVASHTTKVFENNYQTEHVRADLASKRFGACAGGESSEPLFNVMRDLSKQNDPGAPLEPTPEQKSSIESRRDITERRAAYEAAKLNGDPANDVKATKASLDQRRRALYDLLLIDAREKYFAEANKLRAEGKSTDALRERSRSARRHCDHAVLDVGGLLTLWTGEAGFGRTRTSEELVFDDKAEDRSGKAMTWLLRYAGRDWAPLTPHTSLPAMPSTPAKGTSKAGRRSKATTDDKPDRWTCLLCDDTSYSARKSLTRHNTDHHIRQGHFDQSFPCPQCSRDGVPLPPTICSAFGWADHVETTHGKRYAPVVTDEHLNAPVRQRKRKRTMDETTKPSIPGKFVLDLSEDMPRKKARSVSSDRDTPTSTGCGSDTTLVEPAWSASDADDNVYQGLHPCDGDDADGAGSDSMTGIET</sequence>
<evidence type="ECO:0000313" key="2">
    <source>
        <dbReference type="EMBL" id="KIM35230.1"/>
    </source>
</evidence>
<proteinExistence type="predicted"/>
<accession>A0A0C3BEN3</accession>
<feature type="region of interest" description="Disordered" evidence="1">
    <location>
        <begin position="721"/>
        <end position="819"/>
    </location>
</feature>
<evidence type="ECO:0000313" key="3">
    <source>
        <dbReference type="Proteomes" id="UP000053424"/>
    </source>
</evidence>
<dbReference type="OrthoDB" id="3194534at2759"/>
<gene>
    <name evidence="2" type="ORF">M413DRAFT_449854</name>
</gene>
<keyword evidence="3" id="KW-1185">Reference proteome</keyword>
<evidence type="ECO:0008006" key="4">
    <source>
        <dbReference type="Google" id="ProtNLM"/>
    </source>
</evidence>
<dbReference type="Pfam" id="PF11917">
    <property type="entry name" value="DUF3435"/>
    <property type="match status" value="1"/>
</dbReference>
<dbReference type="PANTHER" id="PTHR37535:SF3">
    <property type="entry name" value="FLUG DOMAIN-CONTAINING PROTEIN"/>
    <property type="match status" value="1"/>
</dbReference>
<feature type="region of interest" description="Disordered" evidence="1">
    <location>
        <begin position="452"/>
        <end position="476"/>
    </location>
</feature>
<dbReference type="InterPro" id="IPR021842">
    <property type="entry name" value="DUF3435"/>
</dbReference>
<reference evidence="3" key="2">
    <citation type="submission" date="2015-01" db="EMBL/GenBank/DDBJ databases">
        <title>Evolutionary Origins and Diversification of the Mycorrhizal Mutualists.</title>
        <authorList>
            <consortium name="DOE Joint Genome Institute"/>
            <consortium name="Mycorrhizal Genomics Consortium"/>
            <person name="Kohler A."/>
            <person name="Kuo A."/>
            <person name="Nagy L.G."/>
            <person name="Floudas D."/>
            <person name="Copeland A."/>
            <person name="Barry K.W."/>
            <person name="Cichocki N."/>
            <person name="Veneault-Fourrey C."/>
            <person name="LaButti K."/>
            <person name="Lindquist E.A."/>
            <person name="Lipzen A."/>
            <person name="Lundell T."/>
            <person name="Morin E."/>
            <person name="Murat C."/>
            <person name="Riley R."/>
            <person name="Ohm R."/>
            <person name="Sun H."/>
            <person name="Tunlid A."/>
            <person name="Henrissat B."/>
            <person name="Grigoriev I.V."/>
            <person name="Hibbett D.S."/>
            <person name="Martin F."/>
        </authorList>
    </citation>
    <scope>NUCLEOTIDE SEQUENCE [LARGE SCALE GENOMIC DNA]</scope>
    <source>
        <strain evidence="3">h7</strain>
    </source>
</reference>
<dbReference type="AlphaFoldDB" id="A0A0C3BEN3"/>
<feature type="region of interest" description="Disordered" evidence="1">
    <location>
        <begin position="610"/>
        <end position="639"/>
    </location>
</feature>
<evidence type="ECO:0000256" key="1">
    <source>
        <dbReference type="SAM" id="MobiDB-lite"/>
    </source>
</evidence>
<protein>
    <recommendedName>
        <fullName evidence="4">C2H2-type domain-containing protein</fullName>
    </recommendedName>
</protein>
<feature type="compositionally biased region" description="Polar residues" evidence="1">
    <location>
        <begin position="769"/>
        <end position="779"/>
    </location>
</feature>
<dbReference type="HOGENOM" id="CLU_017631_0_0_1"/>
<dbReference type="Proteomes" id="UP000053424">
    <property type="component" value="Unassembled WGS sequence"/>
</dbReference>
<dbReference type="PANTHER" id="PTHR37535">
    <property type="entry name" value="FLUG DOMAIN PROTEIN"/>
    <property type="match status" value="1"/>
</dbReference>
<dbReference type="EMBL" id="KN831826">
    <property type="protein sequence ID" value="KIM35230.1"/>
    <property type="molecule type" value="Genomic_DNA"/>
</dbReference>
<name>A0A0C3BEN3_HEBCY</name>
<reference evidence="2 3" key="1">
    <citation type="submission" date="2014-04" db="EMBL/GenBank/DDBJ databases">
        <authorList>
            <consortium name="DOE Joint Genome Institute"/>
            <person name="Kuo A."/>
            <person name="Gay G."/>
            <person name="Dore J."/>
            <person name="Kohler A."/>
            <person name="Nagy L.G."/>
            <person name="Floudas D."/>
            <person name="Copeland A."/>
            <person name="Barry K.W."/>
            <person name="Cichocki N."/>
            <person name="Veneault-Fourrey C."/>
            <person name="LaButti K."/>
            <person name="Lindquist E.A."/>
            <person name="Lipzen A."/>
            <person name="Lundell T."/>
            <person name="Morin E."/>
            <person name="Murat C."/>
            <person name="Sun H."/>
            <person name="Tunlid A."/>
            <person name="Henrissat B."/>
            <person name="Grigoriev I.V."/>
            <person name="Hibbett D.S."/>
            <person name="Martin F."/>
            <person name="Nordberg H.P."/>
            <person name="Cantor M.N."/>
            <person name="Hua S.X."/>
        </authorList>
    </citation>
    <scope>NUCLEOTIDE SEQUENCE [LARGE SCALE GENOMIC DNA]</scope>
    <source>
        <strain evidence="3">h7</strain>
    </source>
</reference>
<organism evidence="2 3">
    <name type="scientific">Hebeloma cylindrosporum</name>
    <dbReference type="NCBI Taxonomy" id="76867"/>
    <lineage>
        <taxon>Eukaryota</taxon>
        <taxon>Fungi</taxon>
        <taxon>Dikarya</taxon>
        <taxon>Basidiomycota</taxon>
        <taxon>Agaricomycotina</taxon>
        <taxon>Agaricomycetes</taxon>
        <taxon>Agaricomycetidae</taxon>
        <taxon>Agaricales</taxon>
        <taxon>Agaricineae</taxon>
        <taxon>Hymenogastraceae</taxon>
        <taxon>Hebeloma</taxon>
    </lineage>
</organism>